<evidence type="ECO:0000256" key="2">
    <source>
        <dbReference type="ARBA" id="ARBA00022723"/>
    </source>
</evidence>
<evidence type="ECO:0000256" key="3">
    <source>
        <dbReference type="ARBA" id="ARBA00022842"/>
    </source>
</evidence>
<evidence type="ECO:0000313" key="7">
    <source>
        <dbReference type="EMBL" id="MDI9858352.1"/>
    </source>
</evidence>
<dbReference type="SUPFAM" id="SSF54826">
    <property type="entry name" value="Enolase N-terminal domain-like"/>
    <property type="match status" value="1"/>
</dbReference>
<name>A0ABT6Y457_9BACT</name>
<evidence type="ECO:0000256" key="5">
    <source>
        <dbReference type="RuleBase" id="RU366006"/>
    </source>
</evidence>
<comment type="cofactor">
    <cofactor evidence="5">
        <name>Mg(2+)</name>
        <dbReference type="ChEBI" id="CHEBI:18420"/>
    </cofactor>
    <text evidence="5">Binds 1 Mg(2+) ion per subunit.</text>
</comment>
<dbReference type="InterPro" id="IPR013341">
    <property type="entry name" value="Mandelate_racemase_N_dom"/>
</dbReference>
<keyword evidence="4 5" id="KW-0413">Isomerase</keyword>
<dbReference type="Pfam" id="PF13378">
    <property type="entry name" value="MR_MLE_C"/>
    <property type="match status" value="1"/>
</dbReference>
<dbReference type="Gene3D" id="3.30.390.10">
    <property type="entry name" value="Enolase-like, N-terminal domain"/>
    <property type="match status" value="1"/>
</dbReference>
<dbReference type="SMART" id="SM00922">
    <property type="entry name" value="MR_MLE"/>
    <property type="match status" value="1"/>
</dbReference>
<gene>
    <name evidence="7" type="ORF">QM524_03910</name>
</gene>
<dbReference type="InterPro" id="IPR013342">
    <property type="entry name" value="Mandelate_racemase_C"/>
</dbReference>
<comment type="caution">
    <text evidence="7">The sequence shown here is derived from an EMBL/GenBank/DDBJ whole genome shotgun (WGS) entry which is preliminary data.</text>
</comment>
<dbReference type="InterPro" id="IPR036849">
    <property type="entry name" value="Enolase-like_C_sf"/>
</dbReference>
<dbReference type="Pfam" id="PF02746">
    <property type="entry name" value="MR_MLE_N"/>
    <property type="match status" value="1"/>
</dbReference>
<dbReference type="InterPro" id="IPR034603">
    <property type="entry name" value="Dipeptide_epimerase"/>
</dbReference>
<dbReference type="PANTHER" id="PTHR48073">
    <property type="entry name" value="O-SUCCINYLBENZOATE SYNTHASE-RELATED"/>
    <property type="match status" value="1"/>
</dbReference>
<dbReference type="SFLD" id="SFLDG00180">
    <property type="entry name" value="muconate_cycloisomerase"/>
    <property type="match status" value="1"/>
</dbReference>
<comment type="similarity">
    <text evidence="1 5">Belongs to the mandelate racemase/muconate lactonizing enzyme family.</text>
</comment>
<keyword evidence="3 5" id="KW-0460">Magnesium</keyword>
<accession>A0ABT6Y457</accession>
<protein>
    <recommendedName>
        <fullName evidence="5">Dipeptide epimerase</fullName>
        <ecNumber evidence="5">5.1.1.-</ecNumber>
    </recommendedName>
</protein>
<dbReference type="EC" id="5.1.1.-" evidence="5"/>
<dbReference type="RefSeq" id="WP_283343588.1">
    <property type="nucleotide sequence ID" value="NZ_JASHIF010000002.1"/>
</dbReference>
<dbReference type="PANTHER" id="PTHR48073:SF2">
    <property type="entry name" value="O-SUCCINYLBENZOATE SYNTHASE"/>
    <property type="match status" value="1"/>
</dbReference>
<organism evidence="7 8">
    <name type="scientific">Flectobacillus roseus</name>
    <dbReference type="NCBI Taxonomy" id="502259"/>
    <lineage>
        <taxon>Bacteria</taxon>
        <taxon>Pseudomonadati</taxon>
        <taxon>Bacteroidota</taxon>
        <taxon>Cytophagia</taxon>
        <taxon>Cytophagales</taxon>
        <taxon>Flectobacillaceae</taxon>
        <taxon>Flectobacillus</taxon>
    </lineage>
</organism>
<dbReference type="Proteomes" id="UP001236507">
    <property type="component" value="Unassembled WGS sequence"/>
</dbReference>
<evidence type="ECO:0000256" key="1">
    <source>
        <dbReference type="ARBA" id="ARBA00008031"/>
    </source>
</evidence>
<evidence type="ECO:0000259" key="6">
    <source>
        <dbReference type="SMART" id="SM00922"/>
    </source>
</evidence>
<feature type="domain" description="Mandelate racemase/muconate lactonizing enzyme C-terminal" evidence="6">
    <location>
        <begin position="141"/>
        <end position="238"/>
    </location>
</feature>
<reference evidence="7 8" key="1">
    <citation type="submission" date="2023-05" db="EMBL/GenBank/DDBJ databases">
        <title>Novel species of genus Flectobacillus isolated from stream in China.</title>
        <authorList>
            <person name="Lu H."/>
        </authorList>
    </citation>
    <scope>NUCLEOTIDE SEQUENCE [LARGE SCALE GENOMIC DNA]</scope>
    <source>
        <strain evidence="7 8">KCTC 42575</strain>
    </source>
</reference>
<evidence type="ECO:0000313" key="8">
    <source>
        <dbReference type="Proteomes" id="UP001236507"/>
    </source>
</evidence>
<dbReference type="Gene3D" id="3.20.20.120">
    <property type="entry name" value="Enolase-like C-terminal domain"/>
    <property type="match status" value="1"/>
</dbReference>
<keyword evidence="8" id="KW-1185">Reference proteome</keyword>
<dbReference type="InterPro" id="IPR029065">
    <property type="entry name" value="Enolase_C-like"/>
</dbReference>
<dbReference type="SFLD" id="SFLDS00001">
    <property type="entry name" value="Enolase"/>
    <property type="match status" value="1"/>
</dbReference>
<proteinExistence type="inferred from homology"/>
<dbReference type="CDD" id="cd03319">
    <property type="entry name" value="L-Ala-DL-Glu_epimerase"/>
    <property type="match status" value="1"/>
</dbReference>
<dbReference type="InterPro" id="IPR029017">
    <property type="entry name" value="Enolase-like_N"/>
</dbReference>
<dbReference type="SUPFAM" id="SSF51604">
    <property type="entry name" value="Enolase C-terminal domain-like"/>
    <property type="match status" value="1"/>
</dbReference>
<sequence>MKIVAIRAYIKYLALTKPYTIAYSTFTDVELVFLEIELENGIIGVGSASPAEEVVGENPTQTLASLQTDFVQKLVGRDIRHFQQLIFEAHQYFGYLPGTLAAIDLALHDAFCQYLAIPVVDYYGRKIEALPTSVTIGIKGVEETVEEAKEYLSLGFSTLKVKTGLDWQEDLERVVALRKSFGNAITIRVDANQGYDLDTLQKWFEHTQSLEIELVEQPIQVGQENNLYQTLDFASSIAADESLKDAQYAIKFASEPKRFGIFNIKLMKCGGLLPALEIAQIAKNVGISLFWGCNDESIASITAALHLAYACPNTKYLDLDGSFDLAEDLVTGGFEVKNGFMYLNEKSGFGFSLLKL</sequence>
<keyword evidence="2 5" id="KW-0479">Metal-binding</keyword>
<evidence type="ECO:0000256" key="4">
    <source>
        <dbReference type="ARBA" id="ARBA00023235"/>
    </source>
</evidence>
<dbReference type="EMBL" id="JASHIF010000002">
    <property type="protein sequence ID" value="MDI9858352.1"/>
    <property type="molecule type" value="Genomic_DNA"/>
</dbReference>